<dbReference type="EMBL" id="JANARS010000013">
    <property type="protein sequence ID" value="MCP3424300.1"/>
    <property type="molecule type" value="Genomic_DNA"/>
</dbReference>
<proteinExistence type="predicted"/>
<keyword evidence="1" id="KW-0472">Membrane</keyword>
<keyword evidence="1" id="KW-0812">Transmembrane</keyword>
<gene>
    <name evidence="2" type="ORF">NCI01_21070</name>
</gene>
<comment type="caution">
    <text evidence="2">The sequence shown here is derived from an EMBL/GenBank/DDBJ whole genome shotgun (WGS) entry which is preliminary data.</text>
</comment>
<reference evidence="2 3" key="1">
    <citation type="submission" date="2022-06" db="EMBL/GenBank/DDBJ databases">
        <authorList>
            <person name="So Y."/>
        </authorList>
    </citation>
    <scope>NUCLEOTIDE SEQUENCE [LARGE SCALE GENOMIC DNA]</scope>
    <source>
        <strain evidence="2 3">STR3</strain>
    </source>
</reference>
<evidence type="ECO:0000256" key="1">
    <source>
        <dbReference type="SAM" id="Phobius"/>
    </source>
</evidence>
<sequence length="216" mass="23516">MNESWNDRRLTRRARPGDGRPLTPFRWWQLFRRSVLSISLEHAGTPVVHTVEVRHGGDSNGVVRAGLYLDGVLRFESRLPARFLVEGGHIEVRKSPGGMRRCHFVAHDGTTRALVPDPRSAEGRRMRFARDHPRSSAIIGAASIVLLVVGIGLGALQAAGPVSEIPPIAATLGTFQSPVRLPAWLNLCLGIGASAAAVERALRMQYHWLLDSGAGT</sequence>
<name>A0ABT1L2N6_9ACTN</name>
<organism evidence="2 3">
    <name type="scientific">Nocardioides pinisoli</name>
    <dbReference type="NCBI Taxonomy" id="2950279"/>
    <lineage>
        <taxon>Bacteria</taxon>
        <taxon>Bacillati</taxon>
        <taxon>Actinomycetota</taxon>
        <taxon>Actinomycetes</taxon>
        <taxon>Propionibacteriales</taxon>
        <taxon>Nocardioidaceae</taxon>
        <taxon>Nocardioides</taxon>
    </lineage>
</organism>
<feature type="transmembrane region" description="Helical" evidence="1">
    <location>
        <begin position="135"/>
        <end position="159"/>
    </location>
</feature>
<evidence type="ECO:0000313" key="2">
    <source>
        <dbReference type="EMBL" id="MCP3424300.1"/>
    </source>
</evidence>
<evidence type="ECO:0000313" key="3">
    <source>
        <dbReference type="Proteomes" id="UP001204524"/>
    </source>
</evidence>
<accession>A0ABT1L2N6</accession>
<dbReference type="RefSeq" id="WP_254183456.1">
    <property type="nucleotide sequence ID" value="NZ_JANARS010000013.1"/>
</dbReference>
<dbReference type="Proteomes" id="UP001204524">
    <property type="component" value="Unassembled WGS sequence"/>
</dbReference>
<keyword evidence="3" id="KW-1185">Reference proteome</keyword>
<feature type="transmembrane region" description="Helical" evidence="1">
    <location>
        <begin position="179"/>
        <end position="198"/>
    </location>
</feature>
<keyword evidence="1" id="KW-1133">Transmembrane helix</keyword>
<protein>
    <submittedName>
        <fullName evidence="2">Uncharacterized protein</fullName>
    </submittedName>
</protein>